<accession>A0ABW3MH31</accession>
<comment type="caution">
    <text evidence="2">The sequence shown here is derived from an EMBL/GenBank/DDBJ whole genome shotgun (WGS) entry which is preliminary data.</text>
</comment>
<name>A0ABW3MH31_9PSEU</name>
<sequence>MSATARPGIGAEHGSIERHTKHEPAEPAIQRKNLRNAVLQIAQHLAAYPTLTAQQMVITNIVTSPPPPLPTVAGSHFPPWHSFDAAVCCATVLDVANWCGTISGLHSLSVCVTDEGAQLKLVGWIGTGEITVTADAGWLAHAMGLHAGQNCPVSLRALTTRLEAYVRRSRAPQSIDAS</sequence>
<dbReference type="EMBL" id="JBHTIS010001847">
    <property type="protein sequence ID" value="MFD1048884.1"/>
    <property type="molecule type" value="Genomic_DNA"/>
</dbReference>
<reference evidence="3" key="1">
    <citation type="journal article" date="2019" name="Int. J. Syst. Evol. Microbiol.">
        <title>The Global Catalogue of Microorganisms (GCM) 10K type strain sequencing project: providing services to taxonomists for standard genome sequencing and annotation.</title>
        <authorList>
            <consortium name="The Broad Institute Genomics Platform"/>
            <consortium name="The Broad Institute Genome Sequencing Center for Infectious Disease"/>
            <person name="Wu L."/>
            <person name="Ma J."/>
        </authorList>
    </citation>
    <scope>NUCLEOTIDE SEQUENCE [LARGE SCALE GENOMIC DNA]</scope>
    <source>
        <strain evidence="3">JCM 31486</strain>
    </source>
</reference>
<keyword evidence="3" id="KW-1185">Reference proteome</keyword>
<gene>
    <name evidence="2" type="ORF">ACFQ1S_26780</name>
</gene>
<protein>
    <submittedName>
        <fullName evidence="2">Uncharacterized protein</fullName>
    </submittedName>
</protein>
<evidence type="ECO:0000256" key="1">
    <source>
        <dbReference type="SAM" id="MobiDB-lite"/>
    </source>
</evidence>
<feature type="region of interest" description="Disordered" evidence="1">
    <location>
        <begin position="1"/>
        <end position="27"/>
    </location>
</feature>
<dbReference type="Proteomes" id="UP001597045">
    <property type="component" value="Unassembled WGS sequence"/>
</dbReference>
<evidence type="ECO:0000313" key="3">
    <source>
        <dbReference type="Proteomes" id="UP001597045"/>
    </source>
</evidence>
<proteinExistence type="predicted"/>
<feature type="compositionally biased region" description="Basic and acidic residues" evidence="1">
    <location>
        <begin position="14"/>
        <end position="25"/>
    </location>
</feature>
<evidence type="ECO:0000313" key="2">
    <source>
        <dbReference type="EMBL" id="MFD1048884.1"/>
    </source>
</evidence>
<organism evidence="2 3">
    <name type="scientific">Kibdelosporangium lantanae</name>
    <dbReference type="NCBI Taxonomy" id="1497396"/>
    <lineage>
        <taxon>Bacteria</taxon>
        <taxon>Bacillati</taxon>
        <taxon>Actinomycetota</taxon>
        <taxon>Actinomycetes</taxon>
        <taxon>Pseudonocardiales</taxon>
        <taxon>Pseudonocardiaceae</taxon>
        <taxon>Kibdelosporangium</taxon>
    </lineage>
</organism>